<sequence length="67" mass="7431">SAAKLVFCNLRAAQGILARCAILRTTNRSLFGRMRVAQSIRRDTPAPIFEEIKAFQDGTGVYKRSTS</sequence>
<organism evidence="1 2">
    <name type="scientific">Trifolium medium</name>
    <dbReference type="NCBI Taxonomy" id="97028"/>
    <lineage>
        <taxon>Eukaryota</taxon>
        <taxon>Viridiplantae</taxon>
        <taxon>Streptophyta</taxon>
        <taxon>Embryophyta</taxon>
        <taxon>Tracheophyta</taxon>
        <taxon>Spermatophyta</taxon>
        <taxon>Magnoliopsida</taxon>
        <taxon>eudicotyledons</taxon>
        <taxon>Gunneridae</taxon>
        <taxon>Pentapetalae</taxon>
        <taxon>rosids</taxon>
        <taxon>fabids</taxon>
        <taxon>Fabales</taxon>
        <taxon>Fabaceae</taxon>
        <taxon>Papilionoideae</taxon>
        <taxon>50 kb inversion clade</taxon>
        <taxon>NPAAA clade</taxon>
        <taxon>Hologalegina</taxon>
        <taxon>IRL clade</taxon>
        <taxon>Trifolieae</taxon>
        <taxon>Trifolium</taxon>
    </lineage>
</organism>
<keyword evidence="2" id="KW-1185">Reference proteome</keyword>
<feature type="non-terminal residue" evidence="1">
    <location>
        <position position="1"/>
    </location>
</feature>
<dbReference type="EMBL" id="LXQA011343549">
    <property type="protein sequence ID" value="MCI93968.1"/>
    <property type="molecule type" value="Genomic_DNA"/>
</dbReference>
<accession>A0A392W015</accession>
<protein>
    <submittedName>
        <fullName evidence="1">Uncharacterized protein</fullName>
    </submittedName>
</protein>
<name>A0A392W015_9FABA</name>
<evidence type="ECO:0000313" key="1">
    <source>
        <dbReference type="EMBL" id="MCI93968.1"/>
    </source>
</evidence>
<evidence type="ECO:0000313" key="2">
    <source>
        <dbReference type="Proteomes" id="UP000265520"/>
    </source>
</evidence>
<dbReference type="Proteomes" id="UP000265520">
    <property type="component" value="Unassembled WGS sequence"/>
</dbReference>
<reference evidence="1 2" key="1">
    <citation type="journal article" date="2018" name="Front. Plant Sci.">
        <title>Red Clover (Trifolium pratense) and Zigzag Clover (T. medium) - A Picture of Genomic Similarities and Differences.</title>
        <authorList>
            <person name="Dluhosova J."/>
            <person name="Istvanek J."/>
            <person name="Nedelnik J."/>
            <person name="Repkova J."/>
        </authorList>
    </citation>
    <scope>NUCLEOTIDE SEQUENCE [LARGE SCALE GENOMIC DNA]</scope>
    <source>
        <strain evidence="2">cv. 10/8</strain>
        <tissue evidence="1">Leaf</tissue>
    </source>
</reference>
<proteinExistence type="predicted"/>
<dbReference type="AlphaFoldDB" id="A0A392W015"/>
<comment type="caution">
    <text evidence="1">The sequence shown here is derived from an EMBL/GenBank/DDBJ whole genome shotgun (WGS) entry which is preliminary data.</text>
</comment>